<keyword evidence="3" id="KW-1185">Reference proteome</keyword>
<reference evidence="2" key="1">
    <citation type="journal article" date="2021" name="Microorganisms">
        <title>Acidisoma silvae sp. nov. and Acidisomacellulosilytica sp. nov., Two Acidophilic Bacteria Isolated from Decaying Wood, Hydrolyzing Cellulose and Producing Poly-3-hydroxybutyrate.</title>
        <authorList>
            <person name="Mieszkin S."/>
            <person name="Pouder E."/>
            <person name="Uroz S."/>
            <person name="Simon-Colin C."/>
            <person name="Alain K."/>
        </authorList>
    </citation>
    <scope>NUCLEOTIDE SEQUENCE</scope>
    <source>
        <strain evidence="2">HW T2.11</strain>
    </source>
</reference>
<gene>
    <name evidence="2" type="ORF">ASILVAE211_22410</name>
</gene>
<dbReference type="SUPFAM" id="SSF52540">
    <property type="entry name" value="P-loop containing nucleoside triphosphate hydrolases"/>
    <property type="match status" value="1"/>
</dbReference>
<dbReference type="Proteomes" id="UP000708298">
    <property type="component" value="Unassembled WGS sequence"/>
</dbReference>
<proteinExistence type="predicted"/>
<evidence type="ECO:0000313" key="2">
    <source>
        <dbReference type="EMBL" id="MCB8877960.1"/>
    </source>
</evidence>
<feature type="coiled-coil region" evidence="1">
    <location>
        <begin position="565"/>
        <end position="599"/>
    </location>
</feature>
<keyword evidence="1" id="KW-0175">Coiled coil</keyword>
<dbReference type="EMBL" id="JAESVB010000020">
    <property type="protein sequence ID" value="MCB8877960.1"/>
    <property type="molecule type" value="Genomic_DNA"/>
</dbReference>
<dbReference type="Gene3D" id="3.40.50.300">
    <property type="entry name" value="P-loop containing nucleotide triphosphate hydrolases"/>
    <property type="match status" value="2"/>
</dbReference>
<dbReference type="AlphaFoldDB" id="A0A963YW51"/>
<sequence length="881" mass="94121">MSLKIRRVALTNFRKFREPLVIEGLGDGLNILIEPNEAGKSTLLEGLRAGFFVRHATRSQLAQSFMPHGESVAPEIEVGFDIKNESWTLSKRFMKGARLEVQGPGFRAQGDDAEAKLQSLLGFARDTSQKGDPNTSGALGLLWVAQADALHVTPPGNLVRDSVTATLEAEVGTIMGGPAFDRVRSRVDAEYASYWTPTGRPASKLAEAQAKEQALHAAMSEAAARLAGLEQNYTALENAQGRMKTLMRELADPSDAETRRALASSLDIGRAAAQILATRKAEQVTAHTKLLGLEELSTRHIAANAAVEAGRQALTAAQAARVDSAGELTLSRTRAEEARGSLAIARAQRLQAREALSLGEKHEAGRKRRIAADAARIRGAQLLRLEGDYSEAKSLSQTLIPAEIMTALEVGDRAIAEARAAIDAGATELELTGAADGLEIDGKVFMPGTRRITQETQITLPGGAVLTVRPPAGPASAAAKLLQATDRQNAILTRFGVEDLGSARARNETAREAAAQMRVLRAQIDGVAVAVPEINLVAGPEALKLFIANLPEALDTEDQDDGPALESLKRALEDVEAAVARAEGVQESAIASLRQLEERDALLAASEAGGSRDLANAEANFKELQSRPELADLTSLLTAAREAHAVASVRLSEAEVAATAHDQGAITRKIEAIDARARAAAERHTELLQEIARLGATIETEGGKGLADRAQAAKEEAEAATLACQRMTDEAETIKLLRQTLEEARAETAQAFVGPVAKRAKRYIDRILPNADLAFGEDLALQAIARSGVSEQTGQLSRGTQEQLAMLTRLAFADMLLEQGNPVSLILDDPLVYSDDGRLEAMTDLLLEASERMQVILLTCRDRAFRHLPGKRVLISHGNGS</sequence>
<name>A0A963YW51_9PROT</name>
<protein>
    <recommendedName>
        <fullName evidence="4">Rad50/SbcC-type AAA domain-containing protein</fullName>
    </recommendedName>
</protein>
<dbReference type="PANTHER" id="PTHR41259">
    <property type="entry name" value="DOUBLE-STRAND BREAK REPAIR RAD50 ATPASE, PUTATIVE-RELATED"/>
    <property type="match status" value="1"/>
</dbReference>
<dbReference type="InterPro" id="IPR027417">
    <property type="entry name" value="P-loop_NTPase"/>
</dbReference>
<feature type="coiled-coil region" evidence="1">
    <location>
        <begin position="710"/>
        <end position="747"/>
    </location>
</feature>
<comment type="caution">
    <text evidence="2">The sequence shown here is derived from an EMBL/GenBank/DDBJ whole genome shotgun (WGS) entry which is preliminary data.</text>
</comment>
<evidence type="ECO:0000313" key="3">
    <source>
        <dbReference type="Proteomes" id="UP000708298"/>
    </source>
</evidence>
<dbReference type="PANTHER" id="PTHR41259:SF1">
    <property type="entry name" value="DOUBLE-STRAND BREAK REPAIR RAD50 ATPASE, PUTATIVE-RELATED"/>
    <property type="match status" value="1"/>
</dbReference>
<evidence type="ECO:0008006" key="4">
    <source>
        <dbReference type="Google" id="ProtNLM"/>
    </source>
</evidence>
<accession>A0A963YW51</accession>
<evidence type="ECO:0000256" key="1">
    <source>
        <dbReference type="SAM" id="Coils"/>
    </source>
</evidence>
<reference evidence="2" key="2">
    <citation type="submission" date="2021-01" db="EMBL/GenBank/DDBJ databases">
        <authorList>
            <person name="Mieszkin S."/>
            <person name="Pouder E."/>
            <person name="Alain K."/>
        </authorList>
    </citation>
    <scope>NUCLEOTIDE SEQUENCE</scope>
    <source>
        <strain evidence="2">HW T2.11</strain>
    </source>
</reference>
<dbReference type="RefSeq" id="WP_227323604.1">
    <property type="nucleotide sequence ID" value="NZ_JAESVB010000020.1"/>
</dbReference>
<organism evidence="2 3">
    <name type="scientific">Acidisoma silvae</name>
    <dbReference type="NCBI Taxonomy" id="2802396"/>
    <lineage>
        <taxon>Bacteria</taxon>
        <taxon>Pseudomonadati</taxon>
        <taxon>Pseudomonadota</taxon>
        <taxon>Alphaproteobacteria</taxon>
        <taxon>Acetobacterales</taxon>
        <taxon>Acidocellaceae</taxon>
        <taxon>Acidisoma</taxon>
    </lineage>
</organism>